<name>A0A841L8Y0_9SPHN</name>
<organism evidence="1 2">
    <name type="scientific">Polymorphobacter multimanifer</name>
    <dbReference type="NCBI Taxonomy" id="1070431"/>
    <lineage>
        <taxon>Bacteria</taxon>
        <taxon>Pseudomonadati</taxon>
        <taxon>Pseudomonadota</taxon>
        <taxon>Alphaproteobacteria</taxon>
        <taxon>Sphingomonadales</taxon>
        <taxon>Sphingosinicellaceae</taxon>
        <taxon>Polymorphobacter</taxon>
    </lineage>
</organism>
<dbReference type="RefSeq" id="WP_243452896.1">
    <property type="nucleotide sequence ID" value="NZ_BMOX01000004.1"/>
</dbReference>
<protein>
    <recommendedName>
        <fullName evidence="3">Circularly permuted type 2 ATP-grasp protein</fullName>
    </recommendedName>
</protein>
<evidence type="ECO:0000313" key="1">
    <source>
        <dbReference type="EMBL" id="MBB6228636.1"/>
    </source>
</evidence>
<evidence type="ECO:0008006" key="3">
    <source>
        <dbReference type="Google" id="ProtNLM"/>
    </source>
</evidence>
<accession>A0A841L8Y0</accession>
<dbReference type="EMBL" id="JACIIV010000021">
    <property type="protein sequence ID" value="MBB6228636.1"/>
    <property type="molecule type" value="Genomic_DNA"/>
</dbReference>
<comment type="caution">
    <text evidence="1">The sequence shown here is derived from an EMBL/GenBank/DDBJ whole genome shotgun (WGS) entry which is preliminary data.</text>
</comment>
<reference evidence="1 2" key="1">
    <citation type="submission" date="2020-08" db="EMBL/GenBank/DDBJ databases">
        <title>Genomic Encyclopedia of Type Strains, Phase IV (KMG-IV): sequencing the most valuable type-strain genomes for metagenomic binning, comparative biology and taxonomic classification.</title>
        <authorList>
            <person name="Goeker M."/>
        </authorList>
    </citation>
    <scope>NUCLEOTIDE SEQUENCE [LARGE SCALE GENOMIC DNA]</scope>
    <source>
        <strain evidence="1 2">DSM 102189</strain>
    </source>
</reference>
<proteinExistence type="predicted"/>
<dbReference type="SUPFAM" id="SSF56059">
    <property type="entry name" value="Glutathione synthetase ATP-binding domain-like"/>
    <property type="match status" value="1"/>
</dbReference>
<evidence type="ECO:0000313" key="2">
    <source>
        <dbReference type="Proteomes" id="UP000538147"/>
    </source>
</evidence>
<dbReference type="Proteomes" id="UP000538147">
    <property type="component" value="Unassembled WGS sequence"/>
</dbReference>
<keyword evidence="2" id="KW-1185">Reference proteome</keyword>
<gene>
    <name evidence="1" type="ORF">FHS79_002826</name>
</gene>
<dbReference type="AlphaFoldDB" id="A0A841L8Y0"/>
<sequence length="440" mass="46873">MVMRDLQTVPTDPSAADTADRLNQGCFCVTLDRQALAQTLDIQVGIAGFAAALADSHSSLFSNVPVFVSRAMIAAMEDVVAAVEAAAHLPGYRAAAMAWAPAIAMADFGPVGVLMGYDFHITADGPRLIEVNTNAGGAFLNHALAAAQRACCREVQSHIRTILPAADFSNQVAEMFTAEWRLQRGAGRPSTIAIVDDDPDTQFMLPEFRLAREILEASGIKTVIADPAALSFDGSVLSYDGLPIDLVYNRLVDFALGDARHASLRAAYESGKVVLSPNPHNHALLADKRNLTLLSDPAALDQWGLDARHGKVLAAAVPATIVVGAANADDLWADRRNRFFKPAGGHGSKAAYRGEKLTRKVWAEILGCDYVAQAYAPPSQRVVVLDGVPSEFKLDIRLYTYAGATLLAAARLYQGQTTNMRTPGGGFAPVMEVAGSETLT</sequence>